<dbReference type="OrthoDB" id="4898945at2759"/>
<comment type="subcellular location">
    <subcellularLocation>
        <location evidence="1">Secreted</location>
    </subcellularLocation>
</comment>
<dbReference type="EMBL" id="ML213692">
    <property type="protein sequence ID" value="TFK31991.1"/>
    <property type="molecule type" value="Genomic_DNA"/>
</dbReference>
<evidence type="ECO:0000256" key="1">
    <source>
        <dbReference type="ARBA" id="ARBA00004613"/>
    </source>
</evidence>
<dbReference type="CDD" id="cd22778">
    <property type="entry name" value="DPBB_CEPL-like"/>
    <property type="match status" value="1"/>
</dbReference>
<proteinExistence type="inferred from homology"/>
<evidence type="ECO:0000256" key="3">
    <source>
        <dbReference type="ARBA" id="ARBA00022525"/>
    </source>
</evidence>
<protein>
    <submittedName>
        <fullName evidence="5">Cerato-platanin</fullName>
    </submittedName>
</protein>
<dbReference type="STRING" id="68775.A0A5C3LT85"/>
<keyword evidence="3" id="KW-0964">Secreted</keyword>
<dbReference type="Gene3D" id="2.40.40.10">
    <property type="entry name" value="RlpA-like domain"/>
    <property type="match status" value="1"/>
</dbReference>
<evidence type="ECO:0000313" key="6">
    <source>
        <dbReference type="Proteomes" id="UP000308652"/>
    </source>
</evidence>
<evidence type="ECO:0000313" key="5">
    <source>
        <dbReference type="EMBL" id="TFK31991.1"/>
    </source>
</evidence>
<keyword evidence="4" id="KW-0732">Signal</keyword>
<dbReference type="InterPro" id="IPR036908">
    <property type="entry name" value="RlpA-like_sf"/>
</dbReference>
<dbReference type="Proteomes" id="UP000308652">
    <property type="component" value="Unassembled WGS sequence"/>
</dbReference>
<dbReference type="Pfam" id="PF07249">
    <property type="entry name" value="Cerato-platanin"/>
    <property type="match status" value="1"/>
</dbReference>
<dbReference type="SUPFAM" id="SSF50685">
    <property type="entry name" value="Barwin-like endoglucanases"/>
    <property type="match status" value="1"/>
</dbReference>
<accession>A0A5C3LT85</accession>
<keyword evidence="6" id="KW-1185">Reference proteome</keyword>
<dbReference type="AlphaFoldDB" id="A0A5C3LT85"/>
<feature type="chain" id="PRO_5023010245" evidence="4">
    <location>
        <begin position="20"/>
        <end position="143"/>
    </location>
</feature>
<reference evidence="5 6" key="1">
    <citation type="journal article" date="2019" name="Nat. Ecol. Evol.">
        <title>Megaphylogeny resolves global patterns of mushroom evolution.</title>
        <authorList>
            <person name="Varga T."/>
            <person name="Krizsan K."/>
            <person name="Foldi C."/>
            <person name="Dima B."/>
            <person name="Sanchez-Garcia M."/>
            <person name="Sanchez-Ramirez S."/>
            <person name="Szollosi G.J."/>
            <person name="Szarkandi J.G."/>
            <person name="Papp V."/>
            <person name="Albert L."/>
            <person name="Andreopoulos W."/>
            <person name="Angelini C."/>
            <person name="Antonin V."/>
            <person name="Barry K.W."/>
            <person name="Bougher N.L."/>
            <person name="Buchanan P."/>
            <person name="Buyck B."/>
            <person name="Bense V."/>
            <person name="Catcheside P."/>
            <person name="Chovatia M."/>
            <person name="Cooper J."/>
            <person name="Damon W."/>
            <person name="Desjardin D."/>
            <person name="Finy P."/>
            <person name="Geml J."/>
            <person name="Haridas S."/>
            <person name="Hughes K."/>
            <person name="Justo A."/>
            <person name="Karasinski D."/>
            <person name="Kautmanova I."/>
            <person name="Kiss B."/>
            <person name="Kocsube S."/>
            <person name="Kotiranta H."/>
            <person name="LaButti K.M."/>
            <person name="Lechner B.E."/>
            <person name="Liimatainen K."/>
            <person name="Lipzen A."/>
            <person name="Lukacs Z."/>
            <person name="Mihaltcheva S."/>
            <person name="Morgado L.N."/>
            <person name="Niskanen T."/>
            <person name="Noordeloos M.E."/>
            <person name="Ohm R.A."/>
            <person name="Ortiz-Santana B."/>
            <person name="Ovrebo C."/>
            <person name="Racz N."/>
            <person name="Riley R."/>
            <person name="Savchenko A."/>
            <person name="Shiryaev A."/>
            <person name="Soop K."/>
            <person name="Spirin V."/>
            <person name="Szebenyi C."/>
            <person name="Tomsovsky M."/>
            <person name="Tulloss R.E."/>
            <person name="Uehling J."/>
            <person name="Grigoriev I.V."/>
            <person name="Vagvolgyi C."/>
            <person name="Papp T."/>
            <person name="Martin F.M."/>
            <person name="Miettinen O."/>
            <person name="Hibbett D.S."/>
            <person name="Nagy L.G."/>
        </authorList>
    </citation>
    <scope>NUCLEOTIDE SEQUENCE [LARGE SCALE GENOMIC DNA]</scope>
    <source>
        <strain evidence="5 6">CBS 166.37</strain>
    </source>
</reference>
<gene>
    <name evidence="5" type="ORF">BDQ12DRAFT_66137</name>
</gene>
<sequence length="143" mass="15064">MKFALTAALTFMFASTAMAEVLTYDAAYDVANTSLAHVSCSDGDHGLITRGYTTYGSLPKFPFIGAAVAITGYDSTNCGTCWQLTYTNSTGIKKSINVLAIDSTKPGYNIGFKAMDELTGGRAHHLGKVDVTAKKVSSSICGL</sequence>
<evidence type="ECO:0000256" key="2">
    <source>
        <dbReference type="ARBA" id="ARBA00010421"/>
    </source>
</evidence>
<feature type="signal peptide" evidence="4">
    <location>
        <begin position="1"/>
        <end position="19"/>
    </location>
</feature>
<organism evidence="5 6">
    <name type="scientific">Crucibulum laeve</name>
    <dbReference type="NCBI Taxonomy" id="68775"/>
    <lineage>
        <taxon>Eukaryota</taxon>
        <taxon>Fungi</taxon>
        <taxon>Dikarya</taxon>
        <taxon>Basidiomycota</taxon>
        <taxon>Agaricomycotina</taxon>
        <taxon>Agaricomycetes</taxon>
        <taxon>Agaricomycetidae</taxon>
        <taxon>Agaricales</taxon>
        <taxon>Agaricineae</taxon>
        <taxon>Nidulariaceae</taxon>
        <taxon>Crucibulum</taxon>
    </lineage>
</organism>
<dbReference type="GO" id="GO:0005576">
    <property type="term" value="C:extracellular region"/>
    <property type="evidence" value="ECO:0007669"/>
    <property type="project" value="UniProtKB-SubCell"/>
</dbReference>
<comment type="similarity">
    <text evidence="2">Belongs to the cerato-platanin family.</text>
</comment>
<name>A0A5C3LT85_9AGAR</name>
<evidence type="ECO:0000256" key="4">
    <source>
        <dbReference type="SAM" id="SignalP"/>
    </source>
</evidence>
<dbReference type="InterPro" id="IPR010829">
    <property type="entry name" value="Cerato-platanin"/>
</dbReference>